<comment type="caution">
    <text evidence="2">The sequence shown here is derived from an EMBL/GenBank/DDBJ whole genome shotgun (WGS) entry which is preliminary data.</text>
</comment>
<name>A0AAD6X951_9AGAR</name>
<feature type="compositionally biased region" description="Basic and acidic residues" evidence="1">
    <location>
        <begin position="423"/>
        <end position="435"/>
    </location>
</feature>
<feature type="compositionally biased region" description="Acidic residues" evidence="1">
    <location>
        <begin position="365"/>
        <end position="378"/>
    </location>
</feature>
<feature type="compositionally biased region" description="Pro residues" evidence="1">
    <location>
        <begin position="297"/>
        <end position="315"/>
    </location>
</feature>
<sequence length="483" mass="53070">MFAVPKTQYGLFMRHFCGWRNAESATAGNAKSDVGEDYFALRVIDFVASEMGAPALPITPTIPWSFNVKLRGKTLEVVNLLNNWPEVFAAAQGSWSSYKTENTEWLAEAEVAILRGDPETLHAAALYNNCTRSFRKHPYEHILCNFRLAALALGWYFAGYFDTSKNFVLQGLKDRGFREKIEAQETTITTGMKDIKNLNLPLKLALFISPLVLLLPKPLATWTFHNGQLVYIYKTLQDSRPRPGQLMRVEGIAMKEVWKVAQGIKIAEKALADFFVEASAVPCNSDFRFANQFAPPTSSPLPPPPPPPPLAPPLPTTSIAPLLHSEESSSLSKADEPSIQTLEVESALNAAFRNNESSGQLDPDKDNEDSSSTEEDEPPIQILDIEFALNAAFGKNESSGRLDPGQHGNESSSESSISDEEERSSSSEDPGHDESSTSDEEESSSLSEDEPSPQIVQDESGGSTNRSGRLVLEPGWNDSENLS</sequence>
<accession>A0AAD6X951</accession>
<protein>
    <submittedName>
        <fullName evidence="2">Uncharacterized protein</fullName>
    </submittedName>
</protein>
<evidence type="ECO:0000313" key="2">
    <source>
        <dbReference type="EMBL" id="KAJ7041257.1"/>
    </source>
</evidence>
<keyword evidence="3" id="KW-1185">Reference proteome</keyword>
<organism evidence="2 3">
    <name type="scientific">Mycena alexandri</name>
    <dbReference type="NCBI Taxonomy" id="1745969"/>
    <lineage>
        <taxon>Eukaryota</taxon>
        <taxon>Fungi</taxon>
        <taxon>Dikarya</taxon>
        <taxon>Basidiomycota</taxon>
        <taxon>Agaricomycotina</taxon>
        <taxon>Agaricomycetes</taxon>
        <taxon>Agaricomycetidae</taxon>
        <taxon>Agaricales</taxon>
        <taxon>Marasmiineae</taxon>
        <taxon>Mycenaceae</taxon>
        <taxon>Mycena</taxon>
    </lineage>
</organism>
<dbReference type="EMBL" id="JARJCM010000018">
    <property type="protein sequence ID" value="KAJ7041257.1"/>
    <property type="molecule type" value="Genomic_DNA"/>
</dbReference>
<dbReference type="AlphaFoldDB" id="A0AAD6X951"/>
<evidence type="ECO:0000256" key="1">
    <source>
        <dbReference type="SAM" id="MobiDB-lite"/>
    </source>
</evidence>
<feature type="region of interest" description="Disordered" evidence="1">
    <location>
        <begin position="353"/>
        <end position="379"/>
    </location>
</feature>
<feature type="compositionally biased region" description="Acidic residues" evidence="1">
    <location>
        <begin position="436"/>
        <end position="451"/>
    </location>
</feature>
<feature type="region of interest" description="Disordered" evidence="1">
    <location>
        <begin position="394"/>
        <end position="483"/>
    </location>
</feature>
<evidence type="ECO:0000313" key="3">
    <source>
        <dbReference type="Proteomes" id="UP001218188"/>
    </source>
</evidence>
<feature type="region of interest" description="Disordered" evidence="1">
    <location>
        <begin position="294"/>
        <end position="319"/>
    </location>
</feature>
<proteinExistence type="predicted"/>
<feature type="compositionally biased region" description="Polar residues" evidence="1">
    <location>
        <begin position="454"/>
        <end position="467"/>
    </location>
</feature>
<dbReference type="Proteomes" id="UP001218188">
    <property type="component" value="Unassembled WGS sequence"/>
</dbReference>
<reference evidence="2" key="1">
    <citation type="submission" date="2023-03" db="EMBL/GenBank/DDBJ databases">
        <title>Massive genome expansion in bonnet fungi (Mycena s.s.) driven by repeated elements and novel gene families across ecological guilds.</title>
        <authorList>
            <consortium name="Lawrence Berkeley National Laboratory"/>
            <person name="Harder C.B."/>
            <person name="Miyauchi S."/>
            <person name="Viragh M."/>
            <person name="Kuo A."/>
            <person name="Thoen E."/>
            <person name="Andreopoulos B."/>
            <person name="Lu D."/>
            <person name="Skrede I."/>
            <person name="Drula E."/>
            <person name="Henrissat B."/>
            <person name="Morin E."/>
            <person name="Kohler A."/>
            <person name="Barry K."/>
            <person name="LaButti K."/>
            <person name="Morin E."/>
            <person name="Salamov A."/>
            <person name="Lipzen A."/>
            <person name="Mereny Z."/>
            <person name="Hegedus B."/>
            <person name="Baldrian P."/>
            <person name="Stursova M."/>
            <person name="Weitz H."/>
            <person name="Taylor A."/>
            <person name="Grigoriev I.V."/>
            <person name="Nagy L.G."/>
            <person name="Martin F."/>
            <person name="Kauserud H."/>
        </authorList>
    </citation>
    <scope>NUCLEOTIDE SEQUENCE</scope>
    <source>
        <strain evidence="2">CBHHK200</strain>
    </source>
</reference>
<gene>
    <name evidence="2" type="ORF">C8F04DRAFT_1253321</name>
</gene>